<evidence type="ECO:0000313" key="2">
    <source>
        <dbReference type="EMBL" id="VDO77680.1"/>
    </source>
</evidence>
<reference evidence="4" key="1">
    <citation type="submission" date="2016-06" db="UniProtKB">
        <authorList>
            <consortium name="WormBaseParasite"/>
        </authorList>
    </citation>
    <scope>IDENTIFICATION</scope>
</reference>
<feature type="chain" id="PRO_5044552653" evidence="1">
    <location>
        <begin position="16"/>
        <end position="71"/>
    </location>
</feature>
<gene>
    <name evidence="2" type="ORF">OFLC_LOCUS11595</name>
</gene>
<keyword evidence="1" id="KW-0732">Signal</keyword>
<name>A0A183HVT4_9BILA</name>
<evidence type="ECO:0000313" key="4">
    <source>
        <dbReference type="WBParaSite" id="OFLC_0001159601-mRNA-1"/>
    </source>
</evidence>
<dbReference type="AlphaFoldDB" id="A0A183HVT4"/>
<dbReference type="Proteomes" id="UP000267606">
    <property type="component" value="Unassembled WGS sequence"/>
</dbReference>
<proteinExistence type="predicted"/>
<reference evidence="2 3" key="2">
    <citation type="submission" date="2018-11" db="EMBL/GenBank/DDBJ databases">
        <authorList>
            <consortium name="Pathogen Informatics"/>
        </authorList>
    </citation>
    <scope>NUCLEOTIDE SEQUENCE [LARGE SCALE GENOMIC DNA]</scope>
</reference>
<dbReference type="STRING" id="387005.A0A183HVT4"/>
<sequence length="71" mass="7819">MTLLIGLFLILKAEALGALGKVDEAKEQVRQADKFKQERAALDRLLAQSANPTSHIEDLANQLSKPMEVCQ</sequence>
<dbReference type="WBParaSite" id="OFLC_0001159601-mRNA-1">
    <property type="protein sequence ID" value="OFLC_0001159601-mRNA-1"/>
    <property type="gene ID" value="OFLC_0001159601"/>
</dbReference>
<evidence type="ECO:0000313" key="3">
    <source>
        <dbReference type="Proteomes" id="UP000267606"/>
    </source>
</evidence>
<organism evidence="4">
    <name type="scientific">Onchocerca flexuosa</name>
    <dbReference type="NCBI Taxonomy" id="387005"/>
    <lineage>
        <taxon>Eukaryota</taxon>
        <taxon>Metazoa</taxon>
        <taxon>Ecdysozoa</taxon>
        <taxon>Nematoda</taxon>
        <taxon>Chromadorea</taxon>
        <taxon>Rhabditida</taxon>
        <taxon>Spirurina</taxon>
        <taxon>Spiruromorpha</taxon>
        <taxon>Filarioidea</taxon>
        <taxon>Onchocercidae</taxon>
        <taxon>Onchocerca</taxon>
    </lineage>
</organism>
<keyword evidence="3" id="KW-1185">Reference proteome</keyword>
<evidence type="ECO:0000256" key="1">
    <source>
        <dbReference type="SAM" id="SignalP"/>
    </source>
</evidence>
<accession>A0A183HVT4</accession>
<protein>
    <submittedName>
        <fullName evidence="4">MT domain-containing protein</fullName>
    </submittedName>
</protein>
<feature type="signal peptide" evidence="1">
    <location>
        <begin position="1"/>
        <end position="15"/>
    </location>
</feature>
<dbReference type="EMBL" id="UZAJ01016943">
    <property type="protein sequence ID" value="VDO77680.1"/>
    <property type="molecule type" value="Genomic_DNA"/>
</dbReference>